<evidence type="ECO:0000313" key="1">
    <source>
        <dbReference type="EMBL" id="OMO74683.1"/>
    </source>
</evidence>
<dbReference type="Proteomes" id="UP000188268">
    <property type="component" value="Unassembled WGS sequence"/>
</dbReference>
<proteinExistence type="predicted"/>
<accession>A0A1R3HWE2</accession>
<organism evidence="1 2">
    <name type="scientific">Corchorus capsularis</name>
    <name type="common">Jute</name>
    <dbReference type="NCBI Taxonomy" id="210143"/>
    <lineage>
        <taxon>Eukaryota</taxon>
        <taxon>Viridiplantae</taxon>
        <taxon>Streptophyta</taxon>
        <taxon>Embryophyta</taxon>
        <taxon>Tracheophyta</taxon>
        <taxon>Spermatophyta</taxon>
        <taxon>Magnoliopsida</taxon>
        <taxon>eudicotyledons</taxon>
        <taxon>Gunneridae</taxon>
        <taxon>Pentapetalae</taxon>
        <taxon>rosids</taxon>
        <taxon>malvids</taxon>
        <taxon>Malvales</taxon>
        <taxon>Malvaceae</taxon>
        <taxon>Grewioideae</taxon>
        <taxon>Apeibeae</taxon>
        <taxon>Corchorus</taxon>
    </lineage>
</organism>
<gene>
    <name evidence="1" type="ORF">CCACVL1_16535</name>
</gene>
<protein>
    <submittedName>
        <fullName evidence="1">Uncharacterized protein</fullName>
    </submittedName>
</protein>
<comment type="caution">
    <text evidence="1">The sequence shown here is derived from an EMBL/GenBank/DDBJ whole genome shotgun (WGS) entry which is preliminary data.</text>
</comment>
<dbReference type="EMBL" id="AWWV01011079">
    <property type="protein sequence ID" value="OMO74683.1"/>
    <property type="molecule type" value="Genomic_DNA"/>
</dbReference>
<dbReference type="Gramene" id="OMO74683">
    <property type="protein sequence ID" value="OMO74683"/>
    <property type="gene ID" value="CCACVL1_16535"/>
</dbReference>
<name>A0A1R3HWE2_COCAP</name>
<dbReference type="AlphaFoldDB" id="A0A1R3HWE2"/>
<evidence type="ECO:0000313" key="2">
    <source>
        <dbReference type="Proteomes" id="UP000188268"/>
    </source>
</evidence>
<keyword evidence="2" id="KW-1185">Reference proteome</keyword>
<reference evidence="1 2" key="1">
    <citation type="submission" date="2013-09" db="EMBL/GenBank/DDBJ databases">
        <title>Corchorus capsularis genome sequencing.</title>
        <authorList>
            <person name="Alam M."/>
            <person name="Haque M.S."/>
            <person name="Islam M.S."/>
            <person name="Emdad E.M."/>
            <person name="Islam M.M."/>
            <person name="Ahmed B."/>
            <person name="Halim A."/>
            <person name="Hossen Q.M.M."/>
            <person name="Hossain M.Z."/>
            <person name="Ahmed R."/>
            <person name="Khan M.M."/>
            <person name="Islam R."/>
            <person name="Rashid M.M."/>
            <person name="Khan S.A."/>
            <person name="Rahman M.S."/>
            <person name="Alam M."/>
        </authorList>
    </citation>
    <scope>NUCLEOTIDE SEQUENCE [LARGE SCALE GENOMIC DNA]</scope>
    <source>
        <strain evidence="2">cv. CVL-1</strain>
        <tissue evidence="1">Whole seedling</tissue>
    </source>
</reference>
<sequence>MGTRGEERARLASRAIRRQVEVWVYRK</sequence>